<feature type="domain" description="Ig-like" evidence="1">
    <location>
        <begin position="1"/>
        <end position="64"/>
    </location>
</feature>
<evidence type="ECO:0000259" key="1">
    <source>
        <dbReference type="Pfam" id="PF13754"/>
    </source>
</evidence>
<dbReference type="Pfam" id="PF13754">
    <property type="entry name" value="Big_3_4"/>
    <property type="match status" value="1"/>
</dbReference>
<dbReference type="InterPro" id="IPR022038">
    <property type="entry name" value="Ig-like_bact"/>
</dbReference>
<name>A0A8S5QNV9_9CAUD</name>
<organism evidence="2">
    <name type="scientific">Siphoviridae sp. ctqwO1</name>
    <dbReference type="NCBI Taxonomy" id="2826472"/>
    <lineage>
        <taxon>Viruses</taxon>
        <taxon>Duplodnaviria</taxon>
        <taxon>Heunggongvirae</taxon>
        <taxon>Uroviricota</taxon>
        <taxon>Caudoviricetes</taxon>
    </lineage>
</organism>
<accession>A0A8S5QNV9</accession>
<sequence>MITRVYGKANGAEVIFSHVNDETWEISVPWEDDGKYTAEIYAENEAGNTSHLCTMLFVISGHELQTCIVLDEKQVSVDEKKYYVEVQNCNNTIEIQEGGYQVECIVCGNSAV</sequence>
<proteinExistence type="predicted"/>
<reference evidence="2" key="1">
    <citation type="journal article" date="2021" name="Proc. Natl. Acad. Sci. U.S.A.">
        <title>A Catalog of Tens of Thousands of Viruses from Human Metagenomes Reveals Hidden Associations with Chronic Diseases.</title>
        <authorList>
            <person name="Tisza M.J."/>
            <person name="Buck C.B."/>
        </authorList>
    </citation>
    <scope>NUCLEOTIDE SEQUENCE</scope>
    <source>
        <strain evidence="2">CtqwO1</strain>
    </source>
</reference>
<dbReference type="EMBL" id="BK015696">
    <property type="protein sequence ID" value="DAE20505.1"/>
    <property type="molecule type" value="Genomic_DNA"/>
</dbReference>
<protein>
    <recommendedName>
        <fullName evidence="1">Ig-like domain-containing protein</fullName>
    </recommendedName>
</protein>
<evidence type="ECO:0000313" key="2">
    <source>
        <dbReference type="EMBL" id="DAE20505.1"/>
    </source>
</evidence>